<organism evidence="1 2">
    <name type="scientific">Ramlibacter aurantiacus</name>
    <dbReference type="NCBI Taxonomy" id="2801330"/>
    <lineage>
        <taxon>Bacteria</taxon>
        <taxon>Pseudomonadati</taxon>
        <taxon>Pseudomonadota</taxon>
        <taxon>Betaproteobacteria</taxon>
        <taxon>Burkholderiales</taxon>
        <taxon>Comamonadaceae</taxon>
        <taxon>Ramlibacter</taxon>
    </lineage>
</organism>
<reference evidence="1" key="1">
    <citation type="submission" date="2021-01" db="EMBL/GenBank/DDBJ databases">
        <title>Ramlibacter sp. strain AW1 16S ribosomal RNA gene Genome sequencing and assembly.</title>
        <authorList>
            <person name="Kang M."/>
        </authorList>
    </citation>
    <scope>NUCLEOTIDE SEQUENCE</scope>
    <source>
        <strain evidence="1">AW1</strain>
    </source>
</reference>
<protein>
    <submittedName>
        <fullName evidence="1">Uncharacterized protein</fullName>
    </submittedName>
</protein>
<dbReference type="Proteomes" id="UP000613011">
    <property type="component" value="Unassembled WGS sequence"/>
</dbReference>
<evidence type="ECO:0000313" key="2">
    <source>
        <dbReference type="Proteomes" id="UP000613011"/>
    </source>
</evidence>
<gene>
    <name evidence="1" type="ORF">JI739_21995</name>
</gene>
<proteinExistence type="predicted"/>
<name>A0A936ZSV9_9BURK</name>
<dbReference type="AlphaFoldDB" id="A0A936ZSV9"/>
<dbReference type="EMBL" id="JAEQNA010000011">
    <property type="protein sequence ID" value="MBL0423025.1"/>
    <property type="molecule type" value="Genomic_DNA"/>
</dbReference>
<sequence length="72" mass="8181">MVRVECIASDANGVGDPAVIWFGARRVEVRAVTDRWFGSDRRWWKVETAEGVYILRLDELSSEWELAAVVGK</sequence>
<keyword evidence="2" id="KW-1185">Reference proteome</keyword>
<evidence type="ECO:0000313" key="1">
    <source>
        <dbReference type="EMBL" id="MBL0423025.1"/>
    </source>
</evidence>
<comment type="caution">
    <text evidence="1">The sequence shown here is derived from an EMBL/GenBank/DDBJ whole genome shotgun (WGS) entry which is preliminary data.</text>
</comment>
<dbReference type="RefSeq" id="WP_201686166.1">
    <property type="nucleotide sequence ID" value="NZ_JAEQNA010000011.1"/>
</dbReference>
<accession>A0A936ZSV9</accession>